<dbReference type="GO" id="GO:0005663">
    <property type="term" value="C:DNA replication factor C complex"/>
    <property type="evidence" value="ECO:0007669"/>
    <property type="project" value="TreeGrafter"/>
</dbReference>
<feature type="compositionally biased region" description="Polar residues" evidence="2">
    <location>
        <begin position="911"/>
        <end position="920"/>
    </location>
</feature>
<accession>A0A8T0U104</accession>
<dbReference type="EMBL" id="CM029042">
    <property type="protein sequence ID" value="KAG2615305.1"/>
    <property type="molecule type" value="Genomic_DNA"/>
</dbReference>
<dbReference type="GO" id="GO:0003689">
    <property type="term" value="F:DNA clamp loader activity"/>
    <property type="evidence" value="ECO:0007669"/>
    <property type="project" value="TreeGrafter"/>
</dbReference>
<feature type="coiled-coil region" evidence="1">
    <location>
        <begin position="501"/>
        <end position="531"/>
    </location>
</feature>
<feature type="region of interest" description="Disordered" evidence="2">
    <location>
        <begin position="95"/>
        <end position="121"/>
    </location>
</feature>
<keyword evidence="1" id="KW-0175">Coiled coil</keyword>
<evidence type="ECO:0000259" key="3">
    <source>
        <dbReference type="Pfam" id="PF23007"/>
    </source>
</evidence>
<proteinExistence type="predicted"/>
<evidence type="ECO:0000313" key="5">
    <source>
        <dbReference type="Proteomes" id="UP000823388"/>
    </source>
</evidence>
<sequence>MGTMVGGCVGPSELHLRKELTALQKARFLQDPETCSTWRSPLSSRSLVAASRITHNGGISSSSLAPKHIESPPAPPKSDKKQRKVYLYNWRQNSNKSSEGGIKLDEDGRQPSGEFSLDSPCNSNGVNSKRDACLDAPDNIYNVQSSTSCTPVKRIARRRKGILSKKGAVRNPAVSKLLDLQVNSCEQSEDTENCKSQELFQGGYFSHPTSPLFAACGCVSSANPSKLLKMGRREGSSFSCTPVSTSSYYRHGRRNTNTFGSWDARTATSLDGDESNQSALLGSQRSNLPCYSSKRRKYRGSEGSNYSPSLSAILRRKGSSLICGTHTLHKKKRSFGSMKWAHSKKSARGMPLLGTSCDFGSSSFDSSSDELSTNIGELDMESSSRLDGKRWSSCKSQDRINLSAQGADLAAADQRSLTQKYRPKAFREIVGQNIAAQSLSNAVMMERIAPAYLFQGPRGTGKTSTARIFSAALSCLATVDTKPCGICKECTEFFSGNGTNLIEVDAKLERLQQALKILSDAEKQIRVSSERPTWFTAALLQLGCGHSSDMNQPKSSTREHTKAATDAMSEAARESSSSRTVSHSLPAFGISKKTLEHKPVSVHSSPQVLASHSSRSRLNDNLIYRECMSVDRVPFDSNQLNGNSSKHWAVVNENSDNLGQIWIRCIENCHSKTLQQLLLDHGKLVSIKQFEGHAIAFIAFEDCEIKSRAQRFLSSITNSIETVLECNVEVKMGPQAELIDGELTSEAGPKVRRVESDVLVCSPNSDRLKGIVNSSRRSFDHPDEGNKESEKYKNTPCADERMHSISVTLNSGIPKVRGLEVPTQASKESINGEQRLESAWLQVSEKHTPDLVNEAKHRHQALSQVVESQYQRKSSMSLGFPSSLADENLAHEIQALKIVDSYGSRKHQSGRSENGFSISPSKLHRKDDMADCDKESVCSEPGRPGCRGLFPCWKAKKPKRTKAKKQVRVKSS</sequence>
<feature type="region of interest" description="Disordered" evidence="2">
    <location>
        <begin position="771"/>
        <end position="797"/>
    </location>
</feature>
<comment type="caution">
    <text evidence="4">The sequence shown here is derived from an EMBL/GenBank/DDBJ whole genome shotgun (WGS) entry which is preliminary data.</text>
</comment>
<keyword evidence="5" id="KW-1185">Reference proteome</keyword>
<organism evidence="4 5">
    <name type="scientific">Panicum virgatum</name>
    <name type="common">Blackwell switchgrass</name>
    <dbReference type="NCBI Taxonomy" id="38727"/>
    <lineage>
        <taxon>Eukaryota</taxon>
        <taxon>Viridiplantae</taxon>
        <taxon>Streptophyta</taxon>
        <taxon>Embryophyta</taxon>
        <taxon>Tracheophyta</taxon>
        <taxon>Spermatophyta</taxon>
        <taxon>Magnoliopsida</taxon>
        <taxon>Liliopsida</taxon>
        <taxon>Poales</taxon>
        <taxon>Poaceae</taxon>
        <taxon>PACMAD clade</taxon>
        <taxon>Panicoideae</taxon>
        <taxon>Panicodae</taxon>
        <taxon>Paniceae</taxon>
        <taxon>Panicinae</taxon>
        <taxon>Panicum</taxon>
        <taxon>Panicum sect. Hiantes</taxon>
    </lineage>
</organism>
<dbReference type="Pfam" id="PF13177">
    <property type="entry name" value="DNA_pol3_delta2"/>
    <property type="match status" value="1"/>
</dbReference>
<dbReference type="InterPro" id="IPR050238">
    <property type="entry name" value="DNA_Rep/Repair_Clamp_Loader"/>
</dbReference>
<dbReference type="SUPFAM" id="SSF52540">
    <property type="entry name" value="P-loop containing nucleoside triphosphate hydrolases"/>
    <property type="match status" value="1"/>
</dbReference>
<dbReference type="InterPro" id="IPR054506">
    <property type="entry name" value="DnaA_N-like_STI"/>
</dbReference>
<protein>
    <recommendedName>
        <fullName evidence="3">STICHEL DnaA-N-like alpha-beta domain-containing protein</fullName>
    </recommendedName>
</protein>
<dbReference type="InterPro" id="IPR027417">
    <property type="entry name" value="P-loop_NTPase"/>
</dbReference>
<feature type="domain" description="STICHEL DnaA-N-like alpha-beta" evidence="3">
    <location>
        <begin position="652"/>
        <end position="732"/>
    </location>
</feature>
<dbReference type="Pfam" id="PF23007">
    <property type="entry name" value="DnaA_N-like_STI"/>
    <property type="match status" value="1"/>
</dbReference>
<feature type="region of interest" description="Disordered" evidence="2">
    <location>
        <begin position="548"/>
        <end position="582"/>
    </location>
</feature>
<feature type="compositionally biased region" description="Basic and acidic residues" evidence="2">
    <location>
        <begin position="777"/>
        <end position="797"/>
    </location>
</feature>
<dbReference type="PANTHER" id="PTHR11669">
    <property type="entry name" value="REPLICATION FACTOR C / DNA POLYMERASE III GAMMA-TAU SUBUNIT"/>
    <property type="match status" value="1"/>
</dbReference>
<reference evidence="4" key="1">
    <citation type="submission" date="2020-05" db="EMBL/GenBank/DDBJ databases">
        <title>WGS assembly of Panicum virgatum.</title>
        <authorList>
            <person name="Lovell J.T."/>
            <person name="Jenkins J."/>
            <person name="Shu S."/>
            <person name="Juenger T.E."/>
            <person name="Schmutz J."/>
        </authorList>
    </citation>
    <scope>NUCLEOTIDE SEQUENCE</scope>
    <source>
        <strain evidence="4">AP13</strain>
    </source>
</reference>
<dbReference type="GO" id="GO:0006261">
    <property type="term" value="P:DNA-templated DNA replication"/>
    <property type="evidence" value="ECO:0007669"/>
    <property type="project" value="TreeGrafter"/>
</dbReference>
<name>A0A8T0U104_PANVG</name>
<dbReference type="Proteomes" id="UP000823388">
    <property type="component" value="Chromosome 3N"/>
</dbReference>
<dbReference type="AlphaFoldDB" id="A0A8T0U104"/>
<dbReference type="PANTHER" id="PTHR11669:SF66">
    <property type="entry name" value="OS12G0209300 PROTEIN"/>
    <property type="match status" value="1"/>
</dbReference>
<gene>
    <name evidence="4" type="ORF">PVAP13_3NG064600</name>
</gene>
<evidence type="ECO:0000256" key="2">
    <source>
        <dbReference type="SAM" id="MobiDB-lite"/>
    </source>
</evidence>
<feature type="region of interest" description="Disordered" evidence="2">
    <location>
        <begin position="903"/>
        <end position="927"/>
    </location>
</feature>
<evidence type="ECO:0000313" key="4">
    <source>
        <dbReference type="EMBL" id="KAG2615305.1"/>
    </source>
</evidence>
<feature type="region of interest" description="Disordered" evidence="2">
    <location>
        <begin position="57"/>
        <end position="82"/>
    </location>
</feature>
<dbReference type="Gene3D" id="3.40.50.300">
    <property type="entry name" value="P-loop containing nucleotide triphosphate hydrolases"/>
    <property type="match status" value="1"/>
</dbReference>
<evidence type="ECO:0000256" key="1">
    <source>
        <dbReference type="SAM" id="Coils"/>
    </source>
</evidence>
<dbReference type="GO" id="GO:0006281">
    <property type="term" value="P:DNA repair"/>
    <property type="evidence" value="ECO:0007669"/>
    <property type="project" value="TreeGrafter"/>
</dbReference>